<dbReference type="Proteomes" id="UP000016932">
    <property type="component" value="Unassembled WGS sequence"/>
</dbReference>
<dbReference type="AlphaFoldDB" id="M2Z1E7"/>
<proteinExistence type="predicted"/>
<sequence>MATLEAHRKPPSKQLLFAKKHSPEAVAKATALALVKRDPISIVKRIFRRQKFRKWMTDWTNAIERDRLRPEDLLPALHIGWRLICTILFFGALQDVPVSFKAHLNRDYNAFGWTSYGNRMFIELDPKAERRREGMGVAETIVYTLIHEGCHAFLVNFSCYCEFCGFEACRDRKPFEIGGGHGIAWQILTMAVEDSAGRCLGVKVDLQRRKDAVNDLRVRDDALYLNFEWVRRKFFA</sequence>
<dbReference type="GeneID" id="19342352"/>
<reference evidence="1 2" key="1">
    <citation type="journal article" date="2012" name="PLoS Pathog.">
        <title>Diverse lifestyles and strategies of plant pathogenesis encoded in the genomes of eighteen Dothideomycetes fungi.</title>
        <authorList>
            <person name="Ohm R.A."/>
            <person name="Feau N."/>
            <person name="Henrissat B."/>
            <person name="Schoch C.L."/>
            <person name="Horwitz B.A."/>
            <person name="Barry K.W."/>
            <person name="Condon B.J."/>
            <person name="Copeland A.C."/>
            <person name="Dhillon B."/>
            <person name="Glaser F."/>
            <person name="Hesse C.N."/>
            <person name="Kosti I."/>
            <person name="LaButti K."/>
            <person name="Lindquist E.A."/>
            <person name="Lucas S."/>
            <person name="Salamov A.A."/>
            <person name="Bradshaw R.E."/>
            <person name="Ciuffetti L."/>
            <person name="Hamelin R.C."/>
            <person name="Kema G.H.J."/>
            <person name="Lawrence C."/>
            <person name="Scott J.A."/>
            <person name="Spatafora J.W."/>
            <person name="Turgeon B.G."/>
            <person name="de Wit P.J.G.M."/>
            <person name="Zhong S."/>
            <person name="Goodwin S.B."/>
            <person name="Grigoriev I.V."/>
        </authorList>
    </citation>
    <scope>NUCLEOTIDE SEQUENCE [LARGE SCALE GENOMIC DNA]</scope>
    <source>
        <strain evidence="1 2">CIRAD86</strain>
    </source>
</reference>
<keyword evidence="2" id="KW-1185">Reference proteome</keyword>
<gene>
    <name evidence="1" type="ORF">MYCFIDRAFT_85494</name>
</gene>
<name>M2Z1E7_PSEFD</name>
<dbReference type="EMBL" id="KB446558">
    <property type="protein sequence ID" value="EME83650.1"/>
    <property type="molecule type" value="Genomic_DNA"/>
</dbReference>
<dbReference type="HOGENOM" id="CLU_1175884_0_0_1"/>
<dbReference type="OrthoDB" id="3660832at2759"/>
<dbReference type="VEuPathDB" id="FungiDB:MYCFIDRAFT_85494"/>
<evidence type="ECO:0000313" key="1">
    <source>
        <dbReference type="EMBL" id="EME83650.1"/>
    </source>
</evidence>
<evidence type="ECO:0008006" key="3">
    <source>
        <dbReference type="Google" id="ProtNLM"/>
    </source>
</evidence>
<accession>M2Z1E7</accession>
<dbReference type="KEGG" id="pfj:MYCFIDRAFT_85494"/>
<organism evidence="1 2">
    <name type="scientific">Pseudocercospora fijiensis (strain CIRAD86)</name>
    <name type="common">Black leaf streak disease fungus</name>
    <name type="synonym">Mycosphaerella fijiensis</name>
    <dbReference type="NCBI Taxonomy" id="383855"/>
    <lineage>
        <taxon>Eukaryota</taxon>
        <taxon>Fungi</taxon>
        <taxon>Dikarya</taxon>
        <taxon>Ascomycota</taxon>
        <taxon>Pezizomycotina</taxon>
        <taxon>Dothideomycetes</taxon>
        <taxon>Dothideomycetidae</taxon>
        <taxon>Mycosphaerellales</taxon>
        <taxon>Mycosphaerellaceae</taxon>
        <taxon>Pseudocercospora</taxon>
    </lineage>
</organism>
<evidence type="ECO:0000313" key="2">
    <source>
        <dbReference type="Proteomes" id="UP000016932"/>
    </source>
</evidence>
<protein>
    <recommendedName>
        <fullName evidence="3">SprT-like domain-containing protein</fullName>
    </recommendedName>
</protein>
<dbReference type="RefSeq" id="XP_007926817.1">
    <property type="nucleotide sequence ID" value="XM_007928626.1"/>
</dbReference>